<dbReference type="Proteomes" id="UP000053732">
    <property type="component" value="Unassembled WGS sequence"/>
</dbReference>
<proteinExistence type="predicted"/>
<dbReference type="AlphaFoldDB" id="A0A0G4PE38"/>
<accession>A0A0G4PE38</accession>
<gene>
    <name evidence="1" type="ORF">PCAMFM013_S012g000188</name>
</gene>
<reference evidence="1 2" key="1">
    <citation type="journal article" date="2014" name="Nat. Commun.">
        <title>Multiple recent horizontal transfers of a large genomic region in cheese making fungi.</title>
        <authorList>
            <person name="Cheeseman K."/>
            <person name="Ropars J."/>
            <person name="Renault P."/>
            <person name="Dupont J."/>
            <person name="Gouzy J."/>
            <person name="Branca A."/>
            <person name="Abraham A.L."/>
            <person name="Ceppi M."/>
            <person name="Conseiller E."/>
            <person name="Debuchy R."/>
            <person name="Malagnac F."/>
            <person name="Goarin A."/>
            <person name="Silar P."/>
            <person name="Lacoste S."/>
            <person name="Sallet E."/>
            <person name="Bensimon A."/>
            <person name="Giraud T."/>
            <person name="Brygoo Y."/>
        </authorList>
    </citation>
    <scope>NUCLEOTIDE SEQUENCE [LARGE SCALE GENOMIC DNA]</scope>
    <source>
        <strain evidence="2">FM 013</strain>
    </source>
</reference>
<keyword evidence="2" id="KW-1185">Reference proteome</keyword>
<organism evidence="1 2">
    <name type="scientific">Penicillium camemberti (strain FM 013)</name>
    <dbReference type="NCBI Taxonomy" id="1429867"/>
    <lineage>
        <taxon>Eukaryota</taxon>
        <taxon>Fungi</taxon>
        <taxon>Dikarya</taxon>
        <taxon>Ascomycota</taxon>
        <taxon>Pezizomycotina</taxon>
        <taxon>Eurotiomycetes</taxon>
        <taxon>Eurotiomycetidae</taxon>
        <taxon>Eurotiales</taxon>
        <taxon>Aspergillaceae</taxon>
        <taxon>Penicillium</taxon>
    </lineage>
</organism>
<protein>
    <submittedName>
        <fullName evidence="1">Str. FM013</fullName>
    </submittedName>
</protein>
<sequence>MPSVALASKLVHDVLRKKMGFTDDTIRSSTACHSRHLWSSRECDEISCVAEIESSPRAATL</sequence>
<evidence type="ECO:0000313" key="2">
    <source>
        <dbReference type="Proteomes" id="UP000053732"/>
    </source>
</evidence>
<name>A0A0G4PE38_PENC3</name>
<evidence type="ECO:0000313" key="1">
    <source>
        <dbReference type="EMBL" id="CRL24578.1"/>
    </source>
</evidence>
<dbReference type="EMBL" id="HG793145">
    <property type="protein sequence ID" value="CRL24578.1"/>
    <property type="molecule type" value="Genomic_DNA"/>
</dbReference>